<dbReference type="AlphaFoldDB" id="A0AAW5TRA8"/>
<dbReference type="EMBL" id="JAOQNN010000001">
    <property type="protein sequence ID" value="MCW2281378.1"/>
    <property type="molecule type" value="Genomic_DNA"/>
</dbReference>
<name>A0AAW5TRA8_9LACT</name>
<protein>
    <submittedName>
        <fullName evidence="1">Uncharacterized protein</fullName>
    </submittedName>
</protein>
<evidence type="ECO:0000313" key="1">
    <source>
        <dbReference type="EMBL" id="MCW2281378.1"/>
    </source>
</evidence>
<evidence type="ECO:0000313" key="2">
    <source>
        <dbReference type="Proteomes" id="UP001207687"/>
    </source>
</evidence>
<gene>
    <name evidence="1" type="ORF">M2256_001836</name>
</gene>
<accession>A0AAW5TRA8</accession>
<reference evidence="1" key="1">
    <citation type="submission" date="2023-08" db="EMBL/GenBank/DDBJ databases">
        <title>Genomic analyses of the natural microbiome of Caenorhabditis elegans.</title>
        <authorList>
            <person name="Samuel B."/>
        </authorList>
    </citation>
    <scope>NUCLEOTIDE SEQUENCE</scope>
    <source>
        <strain evidence="1">BIGb0220</strain>
    </source>
</reference>
<comment type="caution">
    <text evidence="1">The sequence shown here is derived from an EMBL/GenBank/DDBJ whole genome shotgun (WGS) entry which is preliminary data.</text>
</comment>
<sequence>MNSKDTLVINGQKQEEPTYQELKEQVMLMTREITGLEATIKSYQNHLAEVISENAIENFKRTIRKEAE</sequence>
<proteinExistence type="predicted"/>
<dbReference type="Proteomes" id="UP001207687">
    <property type="component" value="Unassembled WGS sequence"/>
</dbReference>
<organism evidence="1 2">
    <name type="scientific">Lactococcus lactis</name>
    <dbReference type="NCBI Taxonomy" id="1358"/>
    <lineage>
        <taxon>Bacteria</taxon>
        <taxon>Bacillati</taxon>
        <taxon>Bacillota</taxon>
        <taxon>Bacilli</taxon>
        <taxon>Lactobacillales</taxon>
        <taxon>Streptococcaceae</taxon>
        <taxon>Lactococcus</taxon>
    </lineage>
</organism>
<dbReference type="RefSeq" id="WP_242327914.1">
    <property type="nucleotide sequence ID" value="NZ_CAKOCK010000020.1"/>
</dbReference>